<evidence type="ECO:0000313" key="25">
    <source>
        <dbReference type="EMBL" id="MBC2777851.1"/>
    </source>
</evidence>
<dbReference type="EC" id="2.7.7.41" evidence="6"/>
<evidence type="ECO:0000256" key="14">
    <source>
        <dbReference type="ARBA" id="ARBA00023098"/>
    </source>
</evidence>
<evidence type="ECO:0000256" key="20">
    <source>
        <dbReference type="ARBA" id="ARBA00032253"/>
    </source>
</evidence>
<feature type="transmembrane region" description="Helical" evidence="24">
    <location>
        <begin position="197"/>
        <end position="215"/>
    </location>
</feature>
<evidence type="ECO:0000256" key="9">
    <source>
        <dbReference type="ARBA" id="ARBA00022516"/>
    </source>
</evidence>
<comment type="pathway">
    <text evidence="3">Phospholipid metabolism; CDP-diacylglycerol biosynthesis; CDP-diacylglycerol from sn-glycerol 3-phosphate: step 3/3.</text>
</comment>
<keyword evidence="12 25" id="KW-0548">Nucleotidyltransferase</keyword>
<reference evidence="25 26" key="1">
    <citation type="submission" date="2020-08" db="EMBL/GenBank/DDBJ databases">
        <title>Draft genome sequence of Parasphingopyxis sp. GrpM-11.</title>
        <authorList>
            <person name="Oh J."/>
            <person name="Roh D.-H."/>
        </authorList>
    </citation>
    <scope>NUCLEOTIDE SEQUENCE [LARGE SCALE GENOMIC DNA]</scope>
    <source>
        <strain evidence="25 26">GrpM-11</strain>
    </source>
</reference>
<sequence>MTETAARSDFRNLWVRTATGIVLLLVAIGALYAGKGAFWLLATFLAAAMMVEWGGLMRAGAAKSVIAAALILALLIYAHPSVRLIDMTTLAALLGGAIATAAVTMNPKIGGGFLYIGLGSLAIVFLREQGGLVLTLWALAVVWATDIGAYFSGKSIGGPKLAPALSPNKTWAGLIGGMISAVLVSAIFAWFGSIPMAFVPFAAGLAVLAQLGDLYESWLKRRADVKDSSNLFPGHGGALDRLDGLLPVAICVAGLAAAGAIA</sequence>
<keyword evidence="10 25" id="KW-0808">Transferase</keyword>
<evidence type="ECO:0000256" key="22">
    <source>
        <dbReference type="ARBA" id="ARBA00032743"/>
    </source>
</evidence>
<accession>A0A842HZQ1</accession>
<evidence type="ECO:0000256" key="13">
    <source>
        <dbReference type="ARBA" id="ARBA00022989"/>
    </source>
</evidence>
<proteinExistence type="inferred from homology"/>
<comment type="caution">
    <text evidence="25">The sequence shown here is derived from an EMBL/GenBank/DDBJ whole genome shotgun (WGS) entry which is preliminary data.</text>
</comment>
<feature type="transmembrane region" description="Helical" evidence="24">
    <location>
        <begin position="132"/>
        <end position="151"/>
    </location>
</feature>
<feature type="transmembrane region" description="Helical" evidence="24">
    <location>
        <begin position="12"/>
        <end position="31"/>
    </location>
</feature>
<evidence type="ECO:0000256" key="16">
    <source>
        <dbReference type="ARBA" id="ARBA00023209"/>
    </source>
</evidence>
<dbReference type="EMBL" id="JACJVJ010000002">
    <property type="protein sequence ID" value="MBC2777851.1"/>
    <property type="molecule type" value="Genomic_DNA"/>
</dbReference>
<keyword evidence="26" id="KW-1185">Reference proteome</keyword>
<evidence type="ECO:0000256" key="1">
    <source>
        <dbReference type="ARBA" id="ARBA00001698"/>
    </source>
</evidence>
<dbReference type="GO" id="GO:0004605">
    <property type="term" value="F:phosphatidate cytidylyltransferase activity"/>
    <property type="evidence" value="ECO:0007669"/>
    <property type="project" value="UniProtKB-EC"/>
</dbReference>
<evidence type="ECO:0000256" key="4">
    <source>
        <dbReference type="ARBA" id="ARBA00005189"/>
    </source>
</evidence>
<dbReference type="GO" id="GO:0005886">
    <property type="term" value="C:plasma membrane"/>
    <property type="evidence" value="ECO:0007669"/>
    <property type="project" value="UniProtKB-SubCell"/>
</dbReference>
<comment type="subcellular location">
    <subcellularLocation>
        <location evidence="2">Cell membrane</location>
        <topology evidence="2">Multi-pass membrane protein</topology>
    </subcellularLocation>
</comment>
<comment type="pathway">
    <text evidence="4">Lipid metabolism.</text>
</comment>
<evidence type="ECO:0000313" key="26">
    <source>
        <dbReference type="Proteomes" id="UP000564378"/>
    </source>
</evidence>
<keyword evidence="17" id="KW-1208">Phospholipid metabolism</keyword>
<evidence type="ECO:0000256" key="11">
    <source>
        <dbReference type="ARBA" id="ARBA00022692"/>
    </source>
</evidence>
<comment type="catalytic activity">
    <reaction evidence="1">
        <text>a 1,2-diacyl-sn-glycero-3-phosphate + CTP + H(+) = a CDP-1,2-diacyl-sn-glycerol + diphosphate</text>
        <dbReference type="Rhea" id="RHEA:16229"/>
        <dbReference type="ChEBI" id="CHEBI:15378"/>
        <dbReference type="ChEBI" id="CHEBI:33019"/>
        <dbReference type="ChEBI" id="CHEBI:37563"/>
        <dbReference type="ChEBI" id="CHEBI:58332"/>
        <dbReference type="ChEBI" id="CHEBI:58608"/>
        <dbReference type="EC" id="2.7.7.41"/>
    </reaction>
</comment>
<dbReference type="RefSeq" id="WP_185801160.1">
    <property type="nucleotide sequence ID" value="NZ_JACJVJ010000002.1"/>
</dbReference>
<evidence type="ECO:0000256" key="10">
    <source>
        <dbReference type="ARBA" id="ARBA00022679"/>
    </source>
</evidence>
<dbReference type="PANTHER" id="PTHR46382">
    <property type="entry name" value="PHOSPHATIDATE CYTIDYLYLTRANSFERASE"/>
    <property type="match status" value="1"/>
</dbReference>
<evidence type="ECO:0000256" key="17">
    <source>
        <dbReference type="ARBA" id="ARBA00023264"/>
    </source>
</evidence>
<evidence type="ECO:0000256" key="8">
    <source>
        <dbReference type="ARBA" id="ARBA00022475"/>
    </source>
</evidence>
<protein>
    <recommendedName>
        <fullName evidence="7">Phosphatidate cytidylyltransferase</fullName>
        <ecNumber evidence="6">2.7.7.41</ecNumber>
    </recommendedName>
    <alternativeName>
        <fullName evidence="20">CDP-DAG synthase</fullName>
    </alternativeName>
    <alternativeName>
        <fullName evidence="22">CDP-DG synthase</fullName>
    </alternativeName>
    <alternativeName>
        <fullName evidence="18">CDP-diacylglycerol synthase</fullName>
    </alternativeName>
    <alternativeName>
        <fullName evidence="21">CDP-diglyceride pyrophosphorylase</fullName>
    </alternativeName>
    <alternativeName>
        <fullName evidence="23">CDP-diglyceride synthase</fullName>
    </alternativeName>
    <alternativeName>
        <fullName evidence="19">CTP:phosphatidate cytidylyltransferase</fullName>
    </alternativeName>
</protein>
<feature type="transmembrane region" description="Helical" evidence="24">
    <location>
        <begin position="61"/>
        <end position="78"/>
    </location>
</feature>
<evidence type="ECO:0000256" key="6">
    <source>
        <dbReference type="ARBA" id="ARBA00012487"/>
    </source>
</evidence>
<feature type="transmembrane region" description="Helical" evidence="24">
    <location>
        <begin position="84"/>
        <end position="102"/>
    </location>
</feature>
<evidence type="ECO:0000256" key="5">
    <source>
        <dbReference type="ARBA" id="ARBA00010185"/>
    </source>
</evidence>
<evidence type="ECO:0000256" key="7">
    <source>
        <dbReference type="ARBA" id="ARBA00019373"/>
    </source>
</evidence>
<dbReference type="GO" id="GO:0016024">
    <property type="term" value="P:CDP-diacylglycerol biosynthetic process"/>
    <property type="evidence" value="ECO:0007669"/>
    <property type="project" value="TreeGrafter"/>
</dbReference>
<evidence type="ECO:0000256" key="24">
    <source>
        <dbReference type="SAM" id="Phobius"/>
    </source>
</evidence>
<evidence type="ECO:0000256" key="21">
    <source>
        <dbReference type="ARBA" id="ARBA00032396"/>
    </source>
</evidence>
<keyword evidence="13 24" id="KW-1133">Transmembrane helix</keyword>
<evidence type="ECO:0000256" key="23">
    <source>
        <dbReference type="ARBA" id="ARBA00033406"/>
    </source>
</evidence>
<dbReference type="Proteomes" id="UP000564378">
    <property type="component" value="Unassembled WGS sequence"/>
</dbReference>
<keyword evidence="11 24" id="KW-0812">Transmembrane</keyword>
<evidence type="ECO:0000256" key="19">
    <source>
        <dbReference type="ARBA" id="ARBA00031825"/>
    </source>
</evidence>
<keyword evidence="9" id="KW-0444">Lipid biosynthesis</keyword>
<feature type="transmembrane region" description="Helical" evidence="24">
    <location>
        <begin position="109"/>
        <end position="126"/>
    </location>
</feature>
<name>A0A842HZQ1_9SPHN</name>
<organism evidence="25 26">
    <name type="scientific">Parasphingopyxis marina</name>
    <dbReference type="NCBI Taxonomy" id="2761622"/>
    <lineage>
        <taxon>Bacteria</taxon>
        <taxon>Pseudomonadati</taxon>
        <taxon>Pseudomonadota</taxon>
        <taxon>Alphaproteobacteria</taxon>
        <taxon>Sphingomonadales</taxon>
        <taxon>Sphingomonadaceae</taxon>
        <taxon>Parasphingopyxis</taxon>
    </lineage>
</organism>
<evidence type="ECO:0000256" key="15">
    <source>
        <dbReference type="ARBA" id="ARBA00023136"/>
    </source>
</evidence>
<evidence type="ECO:0000256" key="12">
    <source>
        <dbReference type="ARBA" id="ARBA00022695"/>
    </source>
</evidence>
<keyword evidence="15 24" id="KW-0472">Membrane</keyword>
<evidence type="ECO:0000256" key="18">
    <source>
        <dbReference type="ARBA" id="ARBA00029893"/>
    </source>
</evidence>
<keyword evidence="8" id="KW-1003">Cell membrane</keyword>
<feature type="transmembrane region" description="Helical" evidence="24">
    <location>
        <begin position="171"/>
        <end position="191"/>
    </location>
</feature>
<evidence type="ECO:0000256" key="2">
    <source>
        <dbReference type="ARBA" id="ARBA00004651"/>
    </source>
</evidence>
<keyword evidence="14" id="KW-0443">Lipid metabolism</keyword>
<evidence type="ECO:0000256" key="3">
    <source>
        <dbReference type="ARBA" id="ARBA00005119"/>
    </source>
</evidence>
<dbReference type="PANTHER" id="PTHR46382:SF1">
    <property type="entry name" value="PHOSPHATIDATE CYTIDYLYLTRANSFERASE"/>
    <property type="match status" value="1"/>
</dbReference>
<dbReference type="Pfam" id="PF01148">
    <property type="entry name" value="CTP_transf_1"/>
    <property type="match status" value="1"/>
</dbReference>
<gene>
    <name evidence="25" type="ORF">H6P80_09480</name>
</gene>
<keyword evidence="16" id="KW-0594">Phospholipid biosynthesis</keyword>
<dbReference type="AlphaFoldDB" id="A0A842HZQ1"/>
<comment type="similarity">
    <text evidence="5">Belongs to the CDS family.</text>
</comment>